<keyword evidence="2" id="KW-1185">Reference proteome</keyword>
<dbReference type="PANTHER" id="PTHR41291:SF1">
    <property type="entry name" value="DNA ALKYLATION REPAIR PROTEIN"/>
    <property type="match status" value="1"/>
</dbReference>
<dbReference type="RefSeq" id="WP_134208041.1">
    <property type="nucleotide sequence ID" value="NZ_CP038015.1"/>
</dbReference>
<dbReference type="Pfam" id="PF08713">
    <property type="entry name" value="DNA_alkylation"/>
    <property type="match status" value="1"/>
</dbReference>
<protein>
    <submittedName>
        <fullName evidence="1">DNA alkylation repair protein</fullName>
    </submittedName>
</protein>
<dbReference type="Proteomes" id="UP000294292">
    <property type="component" value="Chromosome"/>
</dbReference>
<dbReference type="InterPro" id="IPR014825">
    <property type="entry name" value="DNA_alkylation"/>
</dbReference>
<sequence>MNTTLEKVMSQLEELGSENSRASYEKLGAGTKQFGVGAVKTRAIAKKIKKDHPLALELWQTGNSDAQFLAALIMNPSELSKHQIEQLVDEISYSKLLDEVVGKVVMNTPYAKDFANEWMNASEVFKARAGWHIHMMYAVRVNLSNEEINSLLHTIESEMKDAPPYKQETMNKCLVEIALHHDSYTARCLEIGERLGQLSDKKVHKGCTSPYAPEWIAAVLAKRL</sequence>
<proteinExistence type="predicted"/>
<gene>
    <name evidence="1" type="ORF">E2636_00470</name>
</gene>
<dbReference type="SUPFAM" id="SSF48371">
    <property type="entry name" value="ARM repeat"/>
    <property type="match status" value="1"/>
</dbReference>
<accession>A0A4V1AML8</accession>
<organism evidence="1 2">
    <name type="scientific">Paenisporosarcina antarctica</name>
    <dbReference type="NCBI Taxonomy" id="417367"/>
    <lineage>
        <taxon>Bacteria</taxon>
        <taxon>Bacillati</taxon>
        <taxon>Bacillota</taxon>
        <taxon>Bacilli</taxon>
        <taxon>Bacillales</taxon>
        <taxon>Caryophanaceae</taxon>
        <taxon>Paenisporosarcina</taxon>
    </lineage>
</organism>
<dbReference type="InterPro" id="IPR016024">
    <property type="entry name" value="ARM-type_fold"/>
</dbReference>
<dbReference type="OrthoDB" id="9801369at2"/>
<reference evidence="1 2" key="1">
    <citation type="submission" date="2019-03" db="EMBL/GenBank/DDBJ databases">
        <title>Complete genome sequence of Paenisporosarcina antarctica CGMCC 1.6503T.</title>
        <authorList>
            <person name="Rong J.-C."/>
            <person name="Chi N.-Y."/>
            <person name="Zhang Q.-F."/>
        </authorList>
    </citation>
    <scope>NUCLEOTIDE SEQUENCE [LARGE SCALE GENOMIC DNA]</scope>
    <source>
        <strain evidence="1 2">CGMCC 1.6503</strain>
    </source>
</reference>
<evidence type="ECO:0000313" key="2">
    <source>
        <dbReference type="Proteomes" id="UP000294292"/>
    </source>
</evidence>
<name>A0A4V1AML8_9BACL</name>
<evidence type="ECO:0000313" key="1">
    <source>
        <dbReference type="EMBL" id="QBP39725.1"/>
    </source>
</evidence>
<dbReference type="PANTHER" id="PTHR41291">
    <property type="entry name" value="DNA ALKYLATION REPAIR PROTEIN"/>
    <property type="match status" value="1"/>
</dbReference>
<dbReference type="Gene3D" id="1.25.10.90">
    <property type="match status" value="1"/>
</dbReference>
<dbReference type="KEGG" id="panc:E2636_00470"/>
<dbReference type="EMBL" id="CP038015">
    <property type="protein sequence ID" value="QBP39725.1"/>
    <property type="molecule type" value="Genomic_DNA"/>
</dbReference>
<dbReference type="CDD" id="cd06561">
    <property type="entry name" value="AlkD_like"/>
    <property type="match status" value="1"/>
</dbReference>
<dbReference type="AlphaFoldDB" id="A0A4V1AML8"/>